<gene>
    <name evidence="4" type="ORF">INT46_007202</name>
</gene>
<evidence type="ECO:0000256" key="1">
    <source>
        <dbReference type="SAM" id="MobiDB-lite"/>
    </source>
</evidence>
<reference evidence="4" key="1">
    <citation type="submission" date="2020-12" db="EMBL/GenBank/DDBJ databases">
        <title>Metabolic potential, ecology and presence of endohyphal bacteria is reflected in genomic diversity of Mucoromycotina.</title>
        <authorList>
            <person name="Muszewska A."/>
            <person name="Okrasinska A."/>
            <person name="Steczkiewicz K."/>
            <person name="Drgas O."/>
            <person name="Orlowska M."/>
            <person name="Perlinska-Lenart U."/>
            <person name="Aleksandrzak-Piekarczyk T."/>
            <person name="Szatraj K."/>
            <person name="Zielenkiewicz U."/>
            <person name="Pilsyk S."/>
            <person name="Malc E."/>
            <person name="Mieczkowski P."/>
            <person name="Kruszewska J.S."/>
            <person name="Biernat P."/>
            <person name="Pawlowska J."/>
        </authorList>
    </citation>
    <scope>NUCLEOTIDE SEQUENCE</scope>
    <source>
        <strain evidence="4">CBS 226.32</strain>
    </source>
</reference>
<sequence>MSRFFFYLLVIATLFISLAFAKKLNDTEPVLSQEDLAAAEEERIAVDALKLGALRVDSGRVLVPDASAEHPMIISNAEDQPLCKPNVEIRPSRSIKVMDGYEVLVLTNAINNPRKMIIDPANHVLVVSPENGIYSIRMDKCGNSNAQLIISNDQMDQPVAHGIAIFDHHLFVSTANSIYKFPYSDGQHSPVENGVKVLTNINPDNAQAMPDIAIDPFGRAFVPRSVADIHDKLDASKAIIKKFNLKHIPEIGFDYNTDGEVQAYGTNTRGSMGFDAQARLWGINGIPTSEIKRSDISTDHDLSSAGLAEELNLYEFPETNYGFPYCMTEFNLKDISAASKGLGAQWAHPAFMNDSVSLESLDEYCQAEANNIRPSVPLMPNSIATSVHFYMGEFCSVGDLSTQGTSVGLPCNWTDTPILTNHGVAEQPSGHNVVRLHFDDLGHKPRWDKEPEVILGEAEPCRDSGCISPFGLAVDNFGRLLVSSDTTNEVFMVSRAYNQTAVKLLTDRANAEDDKDDSESILDDSEKSESSKPDDDKKKGSKKSDDDEEKGESKKLDDDEEKGGSKKKDNDEEKGGSKKKDNDEEKGESKKKDNDEEKGESKKLDDDEEKDESKKKDNDDEEKSGSKKKDNDEEKGGSKKKDNDDLKEKDESKKLDDDKKKESKKSDEEKSGSKKTK</sequence>
<dbReference type="AlphaFoldDB" id="A0A8H7RPC3"/>
<accession>A0A8H7RPC3</accession>
<evidence type="ECO:0000313" key="4">
    <source>
        <dbReference type="EMBL" id="KAG2213343.1"/>
    </source>
</evidence>
<feature type="compositionally biased region" description="Basic and acidic residues" evidence="1">
    <location>
        <begin position="524"/>
        <end position="677"/>
    </location>
</feature>
<dbReference type="EMBL" id="JAEPRC010000037">
    <property type="protein sequence ID" value="KAG2213343.1"/>
    <property type="molecule type" value="Genomic_DNA"/>
</dbReference>
<dbReference type="InterPro" id="IPR011042">
    <property type="entry name" value="6-blade_b-propeller_TolB-like"/>
</dbReference>
<dbReference type="SUPFAM" id="SSF101898">
    <property type="entry name" value="NHL repeat"/>
    <property type="match status" value="1"/>
</dbReference>
<feature type="chain" id="PRO_5034091974" description="Pyrroloquinoline quinone-dependent pyranose dehydrogenase beta-propeller domain-containing protein" evidence="2">
    <location>
        <begin position="22"/>
        <end position="677"/>
    </location>
</feature>
<keyword evidence="5" id="KW-1185">Reference proteome</keyword>
<feature type="compositionally biased region" description="Acidic residues" evidence="1">
    <location>
        <begin position="513"/>
        <end position="523"/>
    </location>
</feature>
<dbReference type="GO" id="GO:0043484">
    <property type="term" value="P:regulation of RNA splicing"/>
    <property type="evidence" value="ECO:0007669"/>
    <property type="project" value="InterPro"/>
</dbReference>
<evidence type="ECO:0000256" key="2">
    <source>
        <dbReference type="SAM" id="SignalP"/>
    </source>
</evidence>
<dbReference type="OrthoDB" id="507128at2759"/>
<protein>
    <recommendedName>
        <fullName evidence="3">Pyrroloquinoline quinone-dependent pyranose dehydrogenase beta-propeller domain-containing protein</fullName>
    </recommendedName>
</protein>
<proteinExistence type="predicted"/>
<feature type="region of interest" description="Disordered" evidence="1">
    <location>
        <begin position="508"/>
        <end position="677"/>
    </location>
</feature>
<dbReference type="InterPro" id="IPR054539">
    <property type="entry name" value="Beta-prop_PDH"/>
</dbReference>
<dbReference type="InterPro" id="IPR032922">
    <property type="entry name" value="SON"/>
</dbReference>
<dbReference type="Gene3D" id="2.120.10.30">
    <property type="entry name" value="TolB, C-terminal domain"/>
    <property type="match status" value="1"/>
</dbReference>
<organism evidence="4 5">
    <name type="scientific">Mucor plumbeus</name>
    <dbReference type="NCBI Taxonomy" id="97098"/>
    <lineage>
        <taxon>Eukaryota</taxon>
        <taxon>Fungi</taxon>
        <taxon>Fungi incertae sedis</taxon>
        <taxon>Mucoromycota</taxon>
        <taxon>Mucoromycotina</taxon>
        <taxon>Mucoromycetes</taxon>
        <taxon>Mucorales</taxon>
        <taxon>Mucorineae</taxon>
        <taxon>Mucoraceae</taxon>
        <taxon>Mucor</taxon>
    </lineage>
</organism>
<feature type="domain" description="Pyrroloquinoline quinone-dependent pyranose dehydrogenase beta-propeller" evidence="3">
    <location>
        <begin position="96"/>
        <end position="495"/>
    </location>
</feature>
<feature type="signal peptide" evidence="2">
    <location>
        <begin position="1"/>
        <end position="21"/>
    </location>
</feature>
<dbReference type="PANTHER" id="PTHR46528">
    <property type="entry name" value="PROTEIN SON"/>
    <property type="match status" value="1"/>
</dbReference>
<evidence type="ECO:0000259" key="3">
    <source>
        <dbReference type="Pfam" id="PF22807"/>
    </source>
</evidence>
<comment type="caution">
    <text evidence="4">The sequence shown here is derived from an EMBL/GenBank/DDBJ whole genome shotgun (WGS) entry which is preliminary data.</text>
</comment>
<dbReference type="GO" id="GO:0003723">
    <property type="term" value="F:RNA binding"/>
    <property type="evidence" value="ECO:0007669"/>
    <property type="project" value="InterPro"/>
</dbReference>
<name>A0A8H7RPC3_9FUNG</name>
<dbReference type="Pfam" id="PF22807">
    <property type="entry name" value="TrAA12"/>
    <property type="match status" value="1"/>
</dbReference>
<keyword evidence="2" id="KW-0732">Signal</keyword>
<dbReference type="Proteomes" id="UP000650833">
    <property type="component" value="Unassembled WGS sequence"/>
</dbReference>
<evidence type="ECO:0000313" key="5">
    <source>
        <dbReference type="Proteomes" id="UP000650833"/>
    </source>
</evidence>
<dbReference type="GO" id="GO:0051726">
    <property type="term" value="P:regulation of cell cycle"/>
    <property type="evidence" value="ECO:0007669"/>
    <property type="project" value="InterPro"/>
</dbReference>
<dbReference type="PANTHER" id="PTHR46528:SF1">
    <property type="entry name" value="PROTEIN SON"/>
    <property type="match status" value="1"/>
</dbReference>